<gene>
    <name evidence="9" type="ORF">OMP39_13100</name>
</gene>
<evidence type="ECO:0000313" key="9">
    <source>
        <dbReference type="EMBL" id="UZD54582.1"/>
    </source>
</evidence>
<evidence type="ECO:0000256" key="6">
    <source>
        <dbReference type="ARBA" id="ARBA00022989"/>
    </source>
</evidence>
<dbReference type="Gene3D" id="3.30.700.10">
    <property type="entry name" value="Glycoprotein, Type 4 Pilin"/>
    <property type="match status" value="1"/>
</dbReference>
<keyword evidence="2" id="KW-1003">Cell membrane</keyword>
<evidence type="ECO:0000256" key="3">
    <source>
        <dbReference type="ARBA" id="ARBA00022481"/>
    </source>
</evidence>
<sequence length="207" mass="23147">MARPRGFTLIEVLVTITILAVLAAMAWRGIDGMVRARSVAQERLDATTRLHTVMAQWDADLAALHETDLVPALQFDAAALRLTRSQERGVQVVVWAVRDGRWLRWAGPPVTRGVDLQDQWLRAQQLLGNEPGTVPMLDGVQDWQLYYWRNNAWSHPQSTGDIERDAASPGAGRQQLPQGVRLAIAMAPRSNLVGSYTRDRVLNHRAE</sequence>
<keyword evidence="3" id="KW-0488">Methylation</keyword>
<keyword evidence="5 8" id="KW-0812">Transmembrane</keyword>
<proteinExistence type="predicted"/>
<dbReference type="InterPro" id="IPR012902">
    <property type="entry name" value="N_methyl_site"/>
</dbReference>
<name>A0ABY6MRG5_9BURK</name>
<dbReference type="PROSITE" id="PS00409">
    <property type="entry name" value="PROKAR_NTER_METHYL"/>
    <property type="match status" value="1"/>
</dbReference>
<keyword evidence="7 8" id="KW-0472">Membrane</keyword>
<keyword evidence="10" id="KW-1185">Reference proteome</keyword>
<dbReference type="NCBIfam" id="TIGR02532">
    <property type="entry name" value="IV_pilin_GFxxxE"/>
    <property type="match status" value="1"/>
</dbReference>
<dbReference type="RefSeq" id="WP_264892167.1">
    <property type="nucleotide sequence ID" value="NZ_CP110257.1"/>
</dbReference>
<accession>A0ABY6MRG5</accession>
<dbReference type="InterPro" id="IPR045584">
    <property type="entry name" value="Pilin-like"/>
</dbReference>
<evidence type="ECO:0000313" key="10">
    <source>
        <dbReference type="Proteomes" id="UP001163266"/>
    </source>
</evidence>
<dbReference type="SUPFAM" id="SSF54523">
    <property type="entry name" value="Pili subunits"/>
    <property type="match status" value="1"/>
</dbReference>
<comment type="subcellular location">
    <subcellularLocation>
        <location evidence="1">Cell inner membrane</location>
        <topology evidence="1">Single-pass membrane protein</topology>
    </subcellularLocation>
</comment>
<protein>
    <submittedName>
        <fullName evidence="9">Prepilin-type N-terminal cleavage/methylation domain-containing protein</fullName>
    </submittedName>
</protein>
<evidence type="ECO:0000256" key="5">
    <source>
        <dbReference type="ARBA" id="ARBA00022692"/>
    </source>
</evidence>
<dbReference type="Pfam" id="PF07963">
    <property type="entry name" value="N_methyl"/>
    <property type="match status" value="1"/>
</dbReference>
<evidence type="ECO:0000256" key="7">
    <source>
        <dbReference type="ARBA" id="ARBA00023136"/>
    </source>
</evidence>
<dbReference type="PANTHER" id="PTHR39583">
    <property type="entry name" value="TYPE II SECRETION SYSTEM PROTEIN J-RELATED"/>
    <property type="match status" value="1"/>
</dbReference>
<dbReference type="PANTHER" id="PTHR39583:SF2">
    <property type="entry name" value="TYPE II SECRETION SYSTEM PROTEIN J"/>
    <property type="match status" value="1"/>
</dbReference>
<dbReference type="InterPro" id="IPR051621">
    <property type="entry name" value="T2SS_protein_J"/>
</dbReference>
<evidence type="ECO:0000256" key="1">
    <source>
        <dbReference type="ARBA" id="ARBA00004377"/>
    </source>
</evidence>
<keyword evidence="6 8" id="KW-1133">Transmembrane helix</keyword>
<keyword evidence="4" id="KW-0997">Cell inner membrane</keyword>
<reference evidence="9" key="1">
    <citation type="submission" date="2022-10" db="EMBL/GenBank/DDBJ databases">
        <title>Complete genome sequence of Schlegelella aquatica LMG 23380.</title>
        <authorList>
            <person name="Musilova J."/>
            <person name="Kourilova X."/>
            <person name="Bezdicek M."/>
            <person name="Hermankova K."/>
            <person name="Obruca S."/>
            <person name="Sedlar K."/>
        </authorList>
    </citation>
    <scope>NUCLEOTIDE SEQUENCE</scope>
    <source>
        <strain evidence="9">LMG 23380</strain>
    </source>
</reference>
<dbReference type="Proteomes" id="UP001163266">
    <property type="component" value="Chromosome"/>
</dbReference>
<dbReference type="EMBL" id="CP110257">
    <property type="protein sequence ID" value="UZD54582.1"/>
    <property type="molecule type" value="Genomic_DNA"/>
</dbReference>
<organism evidence="9 10">
    <name type="scientific">Caldimonas aquatica</name>
    <dbReference type="NCBI Taxonomy" id="376175"/>
    <lineage>
        <taxon>Bacteria</taxon>
        <taxon>Pseudomonadati</taxon>
        <taxon>Pseudomonadota</taxon>
        <taxon>Betaproteobacteria</taxon>
        <taxon>Burkholderiales</taxon>
        <taxon>Sphaerotilaceae</taxon>
        <taxon>Caldimonas</taxon>
    </lineage>
</organism>
<feature type="transmembrane region" description="Helical" evidence="8">
    <location>
        <begin position="6"/>
        <end position="27"/>
    </location>
</feature>
<evidence type="ECO:0000256" key="4">
    <source>
        <dbReference type="ARBA" id="ARBA00022519"/>
    </source>
</evidence>
<evidence type="ECO:0000256" key="8">
    <source>
        <dbReference type="SAM" id="Phobius"/>
    </source>
</evidence>
<evidence type="ECO:0000256" key="2">
    <source>
        <dbReference type="ARBA" id="ARBA00022475"/>
    </source>
</evidence>